<proteinExistence type="predicted"/>
<feature type="transmembrane region" description="Helical" evidence="4">
    <location>
        <begin position="85"/>
        <end position="106"/>
    </location>
</feature>
<dbReference type="GO" id="GO:0016757">
    <property type="term" value="F:glycosyltransferase activity"/>
    <property type="evidence" value="ECO:0007669"/>
    <property type="project" value="UniProtKB-KW"/>
</dbReference>
<dbReference type="EMBL" id="AHJG01000281">
    <property type="protein sequence ID" value="EPA04646.1"/>
    <property type="molecule type" value="Genomic_DNA"/>
</dbReference>
<feature type="transmembrane region" description="Helical" evidence="4">
    <location>
        <begin position="539"/>
        <end position="559"/>
    </location>
</feature>
<feature type="region of interest" description="Disordered" evidence="3">
    <location>
        <begin position="22"/>
        <end position="45"/>
    </location>
</feature>
<keyword evidence="2" id="KW-0808">Transferase</keyword>
<keyword evidence="4" id="KW-0812">Transmembrane</keyword>
<dbReference type="CDD" id="cd06423">
    <property type="entry name" value="CESA_like"/>
    <property type="match status" value="1"/>
</dbReference>
<comment type="caution">
    <text evidence="6">The sequence shown here is derived from an EMBL/GenBank/DDBJ whole genome shotgun (WGS) entry which is preliminary data.</text>
</comment>
<dbReference type="SUPFAM" id="SSF53448">
    <property type="entry name" value="Nucleotide-diphospho-sugar transferases"/>
    <property type="match status" value="1"/>
</dbReference>
<evidence type="ECO:0000256" key="1">
    <source>
        <dbReference type="ARBA" id="ARBA00022676"/>
    </source>
</evidence>
<evidence type="ECO:0000256" key="4">
    <source>
        <dbReference type="SAM" id="Phobius"/>
    </source>
</evidence>
<dbReference type="Proteomes" id="UP000014065">
    <property type="component" value="Unassembled WGS sequence"/>
</dbReference>
<evidence type="ECO:0000256" key="2">
    <source>
        <dbReference type="ARBA" id="ARBA00022679"/>
    </source>
</evidence>
<dbReference type="Pfam" id="PF00535">
    <property type="entry name" value="Glycos_transf_2"/>
    <property type="match status" value="1"/>
</dbReference>
<name>S2E592_9ARCH</name>
<dbReference type="InterPro" id="IPR001173">
    <property type="entry name" value="Glyco_trans_2-like"/>
</dbReference>
<protein>
    <submittedName>
        <fullName evidence="6">Chitin synthase</fullName>
    </submittedName>
</protein>
<feature type="transmembrane region" description="Helical" evidence="4">
    <location>
        <begin position="491"/>
        <end position="515"/>
    </location>
</feature>
<gene>
    <name evidence="6" type="ORF">BG20_I0937</name>
</gene>
<feature type="transmembrane region" description="Helical" evidence="4">
    <location>
        <begin position="148"/>
        <end position="170"/>
    </location>
</feature>
<keyword evidence="4" id="KW-1133">Transmembrane helix</keyword>
<organism evidence="6 7">
    <name type="scientific">Candidatus Nitrosarchaeum limnium BG20</name>
    <dbReference type="NCBI Taxonomy" id="859192"/>
    <lineage>
        <taxon>Archaea</taxon>
        <taxon>Nitrososphaerota</taxon>
        <taxon>Nitrososphaeria</taxon>
        <taxon>Nitrosopumilales</taxon>
        <taxon>Nitrosopumilaceae</taxon>
        <taxon>Nitrosarchaeum</taxon>
    </lineage>
</organism>
<feature type="transmembrane region" description="Helical" evidence="4">
    <location>
        <begin position="430"/>
        <end position="456"/>
    </location>
</feature>
<dbReference type="Gene3D" id="3.90.550.10">
    <property type="entry name" value="Spore Coat Polysaccharide Biosynthesis Protein SpsA, Chain A"/>
    <property type="match status" value="1"/>
</dbReference>
<dbReference type="InterPro" id="IPR029044">
    <property type="entry name" value="Nucleotide-diphossugar_trans"/>
</dbReference>
<dbReference type="PANTHER" id="PTHR43630:SF1">
    <property type="entry name" value="POLY-BETA-1,6-N-ACETYL-D-GLUCOSAMINE SYNTHASE"/>
    <property type="match status" value="1"/>
</dbReference>
<dbReference type="AlphaFoldDB" id="S2E592"/>
<keyword evidence="7" id="KW-1185">Reference proteome</keyword>
<evidence type="ECO:0000313" key="7">
    <source>
        <dbReference type="Proteomes" id="UP000014065"/>
    </source>
</evidence>
<keyword evidence="4" id="KW-0472">Membrane</keyword>
<feature type="domain" description="Glycosyltransferase 2-like" evidence="5">
    <location>
        <begin position="188"/>
        <end position="348"/>
    </location>
</feature>
<feature type="compositionally biased region" description="Basic and acidic residues" evidence="3">
    <location>
        <begin position="34"/>
        <end position="45"/>
    </location>
</feature>
<evidence type="ECO:0000259" key="5">
    <source>
        <dbReference type="Pfam" id="PF00535"/>
    </source>
</evidence>
<keyword evidence="1" id="KW-0328">Glycosyltransferase</keyword>
<dbReference type="PANTHER" id="PTHR43630">
    <property type="entry name" value="POLY-BETA-1,6-N-ACETYL-D-GLUCOSAMINE SYNTHASE"/>
    <property type="match status" value="1"/>
</dbReference>
<accession>S2E592</accession>
<reference evidence="6 7" key="1">
    <citation type="journal article" date="2012" name="J. Bacteriol.">
        <title>Genome Sequence of "Candidatus Nitrosoarchaeum limnia" BG20, a Low-Salinity Ammonia-Oxidizing Archaeon from the San Francisco Bay Estuary.</title>
        <authorList>
            <person name="Mosier A.C."/>
            <person name="Allen E.E."/>
            <person name="Kim M."/>
            <person name="Ferriera S."/>
            <person name="Francis C.A."/>
        </authorList>
    </citation>
    <scope>NUCLEOTIDE SEQUENCE [LARGE SCALE GENOMIC DNA]</scope>
    <source>
        <strain evidence="6 7">BG20</strain>
    </source>
</reference>
<feature type="transmembrane region" description="Helical" evidence="4">
    <location>
        <begin position="462"/>
        <end position="484"/>
    </location>
</feature>
<sequence>MIIQKRTSHQGDTTHETILKNSETTNIKNNPGNDNKDQKNKKEKAIEHKKEIQKKFDSIQILLVVTILVFLVVSTYLILGPLSMIAMGMGGILLIYHLISAQSKAYSKNKTGNRGPSVFLLFLLTSPFIIGAIIAYEGYSLLESPVRIILLWAMTITFWSTMLFVPMAVFSKHREEIQPELQFYPTVSVIIPAYNEEKVIAHTIEALIETKYPKKEIIFVDDGSTDKTLDIAMQYKDKIKVLHKENGGKASALNYGLVYSKGEIIVIVDADTIIGRNSLKEMMKGFQINEHVAAVAGNIKVRNRVNAITKCQALEYITGIQIVRRAFDIFGSITIVPGALGAFRKSFLTEAGAYGKDTIVEDFDQTIKLLKAGLITQGSTKATAYTEAPNTLHDFISQRKRWYRGNIQVLKRHGDALTNPRYGYLQRLSFPYLVLGMLVTPIIGFVATFNAILGVIQGDGLYVLQVMTIFTIVHYLMSALAIRIDNEDPKLLWYAGLLVFGFKQIVDFLLLKAIIEQISNKKANLDKCKEDRSLKNFNILKIAIIVLVLSLVIPINLVYSQESKTIQVEVKYTNGDRADFYGMSLVIYQDNNNTPFLKKEMEGNPDSVTLPKDHTYKIEVYANGMYGDVGYLNLKTEQEKINISIPLSGGIQFNVFYNDGKTPVKNALVAIKSYDGTQLRIGKTNDQGDTMRYWIQSTTKNSDYYVADVYLGEIQLTSLKQIKLLPGLTKDQKIIVPIPATVQDLITVSLYKTESEKITKNDGEFSILLKDSLGNIIKKSQTNNRGEAYFSNLPSNEYFLS</sequence>
<evidence type="ECO:0000313" key="6">
    <source>
        <dbReference type="EMBL" id="EPA04646.1"/>
    </source>
</evidence>
<feature type="transmembrane region" description="Helical" evidence="4">
    <location>
        <begin position="59"/>
        <end position="79"/>
    </location>
</feature>
<feature type="non-terminal residue" evidence="6">
    <location>
        <position position="801"/>
    </location>
</feature>
<feature type="transmembrane region" description="Helical" evidence="4">
    <location>
        <begin position="118"/>
        <end position="136"/>
    </location>
</feature>
<evidence type="ECO:0000256" key="3">
    <source>
        <dbReference type="SAM" id="MobiDB-lite"/>
    </source>
</evidence>